<sequence length="167" mass="18715">MRNPKKSGKPGKPAGAKPRAASKKPKPMETDAPSNSAVWRPGIDPMGEDEELDYDPTAYDCLHKLQLDWPCLSFDYLKDELGAPRSTFPHTCYMAAGTQATSAKQNYVAFLRLANLGQGRHGKKAKKEQEEESDDESMSESSEDSEEEEEWDEHGPPRLHVRCEECM</sequence>
<dbReference type="EMBL" id="MU071110">
    <property type="protein sequence ID" value="KAF5826265.1"/>
    <property type="molecule type" value="Genomic_DNA"/>
</dbReference>
<organism evidence="6 7">
    <name type="scientific">Dunaliella salina</name>
    <name type="common">Green alga</name>
    <name type="synonym">Protococcus salinus</name>
    <dbReference type="NCBI Taxonomy" id="3046"/>
    <lineage>
        <taxon>Eukaryota</taxon>
        <taxon>Viridiplantae</taxon>
        <taxon>Chlorophyta</taxon>
        <taxon>core chlorophytes</taxon>
        <taxon>Chlorophyceae</taxon>
        <taxon>CS clade</taxon>
        <taxon>Chlamydomonadales</taxon>
        <taxon>Dunaliellaceae</taxon>
        <taxon>Dunaliella</taxon>
    </lineage>
</organism>
<accession>A0ABQ7FV63</accession>
<evidence type="ECO:0000313" key="7">
    <source>
        <dbReference type="Proteomes" id="UP000815325"/>
    </source>
</evidence>
<evidence type="ECO:0000256" key="2">
    <source>
        <dbReference type="ARBA" id="ARBA00022574"/>
    </source>
</evidence>
<reference evidence="6" key="1">
    <citation type="submission" date="2017-08" db="EMBL/GenBank/DDBJ databases">
        <authorList>
            <person name="Polle J.E."/>
            <person name="Barry K."/>
            <person name="Cushman J."/>
            <person name="Schmutz J."/>
            <person name="Tran D."/>
            <person name="Hathwaick L.T."/>
            <person name="Yim W.C."/>
            <person name="Jenkins J."/>
            <person name="Mckie-Krisberg Z.M."/>
            <person name="Prochnik S."/>
            <person name="Lindquist E."/>
            <person name="Dockter R.B."/>
            <person name="Adam C."/>
            <person name="Molina H."/>
            <person name="Bunkerborg J."/>
            <person name="Jin E."/>
            <person name="Buchheim M."/>
            <person name="Magnuson J."/>
        </authorList>
    </citation>
    <scope>NUCLEOTIDE SEQUENCE</scope>
    <source>
        <strain evidence="6">CCAP 19/18</strain>
    </source>
</reference>
<feature type="compositionally biased region" description="Acidic residues" evidence="4">
    <location>
        <begin position="130"/>
        <end position="152"/>
    </location>
</feature>
<protein>
    <submittedName>
        <fullName evidence="6">Histone-binding protein RBBP4 or subunit C of CAF1 complex-domain-containing protein</fullName>
    </submittedName>
</protein>
<dbReference type="Proteomes" id="UP000815325">
    <property type="component" value="Unassembled WGS sequence"/>
</dbReference>
<keyword evidence="2" id="KW-0853">WD repeat</keyword>
<evidence type="ECO:0000256" key="1">
    <source>
        <dbReference type="ARBA" id="ARBA00009341"/>
    </source>
</evidence>
<feature type="region of interest" description="Disordered" evidence="4">
    <location>
        <begin position="1"/>
        <end position="51"/>
    </location>
</feature>
<name>A0ABQ7FV63_DUNSA</name>
<dbReference type="Gene3D" id="2.130.10.10">
    <property type="entry name" value="YVTN repeat-like/Quinoprotein amine dehydrogenase"/>
    <property type="match status" value="1"/>
</dbReference>
<dbReference type="InterPro" id="IPR051972">
    <property type="entry name" value="Glutamate-rich_WD_repeat"/>
</dbReference>
<keyword evidence="7" id="KW-1185">Reference proteome</keyword>
<dbReference type="PANTHER" id="PTHR45903">
    <property type="entry name" value="GLUTAMATE-RICH WD REPEAT-CONTAINING PROTEIN 1"/>
    <property type="match status" value="1"/>
</dbReference>
<dbReference type="Pfam" id="PF12265">
    <property type="entry name" value="CAF1C_H4-bd"/>
    <property type="match status" value="1"/>
</dbReference>
<feature type="compositionally biased region" description="Basic and acidic residues" evidence="4">
    <location>
        <begin position="153"/>
        <end position="167"/>
    </location>
</feature>
<feature type="compositionally biased region" description="Low complexity" evidence="4">
    <location>
        <begin position="10"/>
        <end position="19"/>
    </location>
</feature>
<evidence type="ECO:0000256" key="4">
    <source>
        <dbReference type="SAM" id="MobiDB-lite"/>
    </source>
</evidence>
<feature type="domain" description="Histone-binding protein RBBP4-like N-terminal" evidence="5">
    <location>
        <begin position="49"/>
        <end position="116"/>
    </location>
</feature>
<evidence type="ECO:0000313" key="6">
    <source>
        <dbReference type="EMBL" id="KAF5826265.1"/>
    </source>
</evidence>
<feature type="region of interest" description="Disordered" evidence="4">
    <location>
        <begin position="119"/>
        <end position="167"/>
    </location>
</feature>
<evidence type="ECO:0000256" key="3">
    <source>
        <dbReference type="ARBA" id="ARBA00022737"/>
    </source>
</evidence>
<gene>
    <name evidence="6" type="ORF">DUNSADRAFT_3846</name>
</gene>
<dbReference type="InterPro" id="IPR022052">
    <property type="entry name" value="Histone-bd_RBBP4-like_N"/>
</dbReference>
<dbReference type="PANTHER" id="PTHR45903:SF1">
    <property type="entry name" value="GLUTAMATE-RICH WD REPEAT-CONTAINING PROTEIN 1"/>
    <property type="match status" value="1"/>
</dbReference>
<proteinExistence type="inferred from homology"/>
<keyword evidence="3" id="KW-0677">Repeat</keyword>
<comment type="similarity">
    <text evidence="1">Belongs to the WD repeat RBAP46/RBAP48/MSI1 family.</text>
</comment>
<dbReference type="InterPro" id="IPR015943">
    <property type="entry name" value="WD40/YVTN_repeat-like_dom_sf"/>
</dbReference>
<comment type="caution">
    <text evidence="6">The sequence shown here is derived from an EMBL/GenBank/DDBJ whole genome shotgun (WGS) entry which is preliminary data.</text>
</comment>
<evidence type="ECO:0000259" key="5">
    <source>
        <dbReference type="Pfam" id="PF12265"/>
    </source>
</evidence>